<dbReference type="KEGG" id="bgx:ESN35_04805"/>
<feature type="compositionally biased region" description="Low complexity" evidence="1">
    <location>
        <begin position="14"/>
        <end position="40"/>
    </location>
</feature>
<evidence type="ECO:0000313" key="3">
    <source>
        <dbReference type="Proteomes" id="UP000293589"/>
    </source>
</evidence>
<dbReference type="AlphaFoldDB" id="A0A4P6DVR6"/>
<feature type="compositionally biased region" description="Polar residues" evidence="1">
    <location>
        <begin position="1"/>
        <end position="10"/>
    </location>
</feature>
<name>A0A4P6DVR6_9BIFI</name>
<dbReference type="EMBL" id="CP035464">
    <property type="protein sequence ID" value="QAY32810.1"/>
    <property type="molecule type" value="Genomic_DNA"/>
</dbReference>
<feature type="compositionally biased region" description="Low complexity" evidence="1">
    <location>
        <begin position="204"/>
        <end position="227"/>
    </location>
</feature>
<sequence>MFGQQPQYNGYNGYGQPQPMQQYGQPMPQPQQSRMSASQMLDQIESQSSKGAKFERPGDRISGIIEKVTANQVRDFNTKQPAFWQDGSPKLQVLVTINTGVTDPNVEDDDGYRTVYIKGWGEQRRAWLDAIRRAGLHKASDIKPGDRFTAVFTGYGQSSNGMQPPKIMEYTIEHQSPADMAMSQPQPATQQPARQGFVDPWSGQPMQPMQPAQAAPQPVTIPTQQQPSRPQVDAQQILQLKALGKPPQEIAGMLGLSVEQVTAVTDQANPGMHGGEDASEAF</sequence>
<evidence type="ECO:0000256" key="1">
    <source>
        <dbReference type="SAM" id="MobiDB-lite"/>
    </source>
</evidence>
<accession>A0A4P6DVR6</accession>
<dbReference type="Proteomes" id="UP000293589">
    <property type="component" value="Chromosome"/>
</dbReference>
<proteinExistence type="predicted"/>
<feature type="compositionally biased region" description="Low complexity" evidence="1">
    <location>
        <begin position="181"/>
        <end position="195"/>
    </location>
</feature>
<feature type="region of interest" description="Disordered" evidence="1">
    <location>
        <begin position="178"/>
        <end position="234"/>
    </location>
</feature>
<evidence type="ECO:0000313" key="2">
    <source>
        <dbReference type="EMBL" id="QAY32810.1"/>
    </source>
</evidence>
<protein>
    <submittedName>
        <fullName evidence="2">Uncharacterized protein</fullName>
    </submittedName>
</protein>
<organism evidence="2 3">
    <name type="scientific">Bifidobacterium pullorum subsp. gallinarum</name>
    <dbReference type="NCBI Taxonomy" id="78344"/>
    <lineage>
        <taxon>Bacteria</taxon>
        <taxon>Bacillati</taxon>
        <taxon>Actinomycetota</taxon>
        <taxon>Actinomycetes</taxon>
        <taxon>Bifidobacteriales</taxon>
        <taxon>Bifidobacteriaceae</taxon>
        <taxon>Bifidobacterium</taxon>
    </lineage>
</organism>
<dbReference type="RefSeq" id="WP_129237260.1">
    <property type="nucleotide sequence ID" value="NZ_CP035464.1"/>
</dbReference>
<reference evidence="2 3" key="1">
    <citation type="submission" date="2019-01" db="EMBL/GenBank/DDBJ databases">
        <title>Complete genome sequence of Bifidobacterium gallinarum CACC 514.</title>
        <authorList>
            <person name="Jung M."/>
        </authorList>
    </citation>
    <scope>NUCLEOTIDE SEQUENCE [LARGE SCALE GENOMIC DNA]</scope>
    <source>
        <strain evidence="2 3">CACC 514</strain>
    </source>
</reference>
<feature type="region of interest" description="Disordered" evidence="1">
    <location>
        <begin position="1"/>
        <end position="56"/>
    </location>
</feature>
<gene>
    <name evidence="2" type="ORF">ESN35_04805</name>
</gene>